<dbReference type="EMBL" id="CP046401">
    <property type="protein sequence ID" value="QGY46753.1"/>
    <property type="molecule type" value="Genomic_DNA"/>
</dbReference>
<dbReference type="SUPFAM" id="SSF56436">
    <property type="entry name" value="C-type lectin-like"/>
    <property type="match status" value="1"/>
</dbReference>
<feature type="domain" description="Sulfatase-modifying factor enzyme-like" evidence="1">
    <location>
        <begin position="78"/>
        <end position="386"/>
    </location>
</feature>
<evidence type="ECO:0000313" key="3">
    <source>
        <dbReference type="Proteomes" id="UP000428260"/>
    </source>
</evidence>
<dbReference type="InterPro" id="IPR005532">
    <property type="entry name" value="SUMF_dom"/>
</dbReference>
<dbReference type="PANTHER" id="PTHR23150:SF19">
    <property type="entry name" value="FORMYLGLYCINE-GENERATING ENZYME"/>
    <property type="match status" value="1"/>
</dbReference>
<dbReference type="Gene3D" id="3.90.1580.10">
    <property type="entry name" value="paralog of FGE (formylglycine-generating enzyme)"/>
    <property type="match status" value="1"/>
</dbReference>
<dbReference type="Proteomes" id="UP000428260">
    <property type="component" value="Chromosome"/>
</dbReference>
<dbReference type="RefSeq" id="WP_158869962.1">
    <property type="nucleotide sequence ID" value="NZ_CP046401.1"/>
</dbReference>
<dbReference type="AlphaFoldDB" id="A0A6I6K553"/>
<organism evidence="2 3">
    <name type="scientific">Maribellus comscasis</name>
    <dbReference type="NCBI Taxonomy" id="2681766"/>
    <lineage>
        <taxon>Bacteria</taxon>
        <taxon>Pseudomonadati</taxon>
        <taxon>Bacteroidota</taxon>
        <taxon>Bacteroidia</taxon>
        <taxon>Marinilabiliales</taxon>
        <taxon>Prolixibacteraceae</taxon>
        <taxon>Maribellus</taxon>
    </lineage>
</organism>
<name>A0A6I6K553_9BACT</name>
<accession>A0A6I6K553</accession>
<keyword evidence="3" id="KW-1185">Reference proteome</keyword>
<dbReference type="Pfam" id="PF03781">
    <property type="entry name" value="FGE-sulfatase"/>
    <property type="match status" value="1"/>
</dbReference>
<evidence type="ECO:0000313" key="2">
    <source>
        <dbReference type="EMBL" id="QGY46753.1"/>
    </source>
</evidence>
<sequence>MKGKFLFLALSVLLLFQFCGQKKNNSQTEKNNQSSVETNSADSIEDCCINVPDRFSLPNTRSESQINIDSIIEKNPNLEGMLFIPGGEFNMGARDARFAREDEYPVHPVKISSFFMDPHPVTNAQFKQFVDETGYITTAEKDIDWEKMRKQLPPGTPKPDDEQLKAASLVFTPPGHRVNLNDVSNWWSWIKGADWKHPHGPDSNLEGLENYPVVHVSWEDANAYAKWAGKRLPTEAEWEYAARGGHDDYVYAWGFELVSEGMPKANSWDGEFPVLNTQFDGFENLAPVKQYQPNDFGLYDMAGNVWEWCHDLYHHEYYKTFDAGKVADNPDGPKTSYDPMEPNARKRVIRGGSFLCNDSYCSGYRAAARMKSTEDSGMSHLGFRCVVSAK</sequence>
<dbReference type="PANTHER" id="PTHR23150">
    <property type="entry name" value="SULFATASE MODIFYING FACTOR 1, 2"/>
    <property type="match status" value="1"/>
</dbReference>
<reference evidence="2 3" key="1">
    <citation type="submission" date="2019-11" db="EMBL/GenBank/DDBJ databases">
        <authorList>
            <person name="Zheng R.K."/>
            <person name="Sun C.M."/>
        </authorList>
    </citation>
    <scope>NUCLEOTIDE SEQUENCE [LARGE SCALE GENOMIC DNA]</scope>
    <source>
        <strain evidence="2 3">WC007</strain>
    </source>
</reference>
<dbReference type="InterPro" id="IPR051043">
    <property type="entry name" value="Sulfatase_Mod_Factor_Kinase"/>
</dbReference>
<evidence type="ECO:0000259" key="1">
    <source>
        <dbReference type="Pfam" id="PF03781"/>
    </source>
</evidence>
<dbReference type="InterPro" id="IPR016187">
    <property type="entry name" value="CTDL_fold"/>
</dbReference>
<gene>
    <name evidence="2" type="ORF">GM418_24775</name>
</gene>
<dbReference type="KEGG" id="mcos:GM418_24775"/>
<proteinExistence type="predicted"/>
<dbReference type="InterPro" id="IPR042095">
    <property type="entry name" value="SUMF_sf"/>
</dbReference>
<dbReference type="GO" id="GO:0120147">
    <property type="term" value="F:formylglycine-generating oxidase activity"/>
    <property type="evidence" value="ECO:0007669"/>
    <property type="project" value="TreeGrafter"/>
</dbReference>
<protein>
    <submittedName>
        <fullName evidence="2">SUMF1/EgtB/PvdO family nonheme iron enzyme</fullName>
    </submittedName>
</protein>